<comment type="caution">
    <text evidence="2">The sequence shown here is derived from an EMBL/GenBank/DDBJ whole genome shotgun (WGS) entry which is preliminary data.</text>
</comment>
<organism evidence="2 3">
    <name type="scientific">Colocasia esculenta</name>
    <name type="common">Wild taro</name>
    <name type="synonym">Arum esculentum</name>
    <dbReference type="NCBI Taxonomy" id="4460"/>
    <lineage>
        <taxon>Eukaryota</taxon>
        <taxon>Viridiplantae</taxon>
        <taxon>Streptophyta</taxon>
        <taxon>Embryophyta</taxon>
        <taxon>Tracheophyta</taxon>
        <taxon>Spermatophyta</taxon>
        <taxon>Magnoliopsida</taxon>
        <taxon>Liliopsida</taxon>
        <taxon>Araceae</taxon>
        <taxon>Aroideae</taxon>
        <taxon>Colocasieae</taxon>
        <taxon>Colocasia</taxon>
    </lineage>
</organism>
<feature type="compositionally biased region" description="Low complexity" evidence="1">
    <location>
        <begin position="207"/>
        <end position="227"/>
    </location>
</feature>
<gene>
    <name evidence="2" type="ORF">Taro_053298</name>
</gene>
<feature type="compositionally biased region" description="Polar residues" evidence="1">
    <location>
        <begin position="279"/>
        <end position="289"/>
    </location>
</feature>
<evidence type="ECO:0000313" key="2">
    <source>
        <dbReference type="EMBL" id="MQM20280.1"/>
    </source>
</evidence>
<keyword evidence="3" id="KW-1185">Reference proteome</keyword>
<protein>
    <submittedName>
        <fullName evidence="2">Uncharacterized protein</fullName>
    </submittedName>
</protein>
<evidence type="ECO:0000256" key="1">
    <source>
        <dbReference type="SAM" id="MobiDB-lite"/>
    </source>
</evidence>
<name>A0A843XME1_COLES</name>
<dbReference type="EMBL" id="NMUH01009671">
    <property type="protein sequence ID" value="MQM20280.1"/>
    <property type="molecule type" value="Genomic_DNA"/>
</dbReference>
<evidence type="ECO:0000313" key="3">
    <source>
        <dbReference type="Proteomes" id="UP000652761"/>
    </source>
</evidence>
<dbReference type="Proteomes" id="UP000652761">
    <property type="component" value="Unassembled WGS sequence"/>
</dbReference>
<reference evidence="2" key="1">
    <citation type="submission" date="2017-07" db="EMBL/GenBank/DDBJ databases">
        <title>Taro Niue Genome Assembly and Annotation.</title>
        <authorList>
            <person name="Atibalentja N."/>
            <person name="Keating K."/>
            <person name="Fields C.J."/>
        </authorList>
    </citation>
    <scope>NUCLEOTIDE SEQUENCE</scope>
    <source>
        <strain evidence="2">Niue_2</strain>
        <tissue evidence="2">Leaf</tissue>
    </source>
</reference>
<dbReference type="AlphaFoldDB" id="A0A843XME1"/>
<dbReference type="OrthoDB" id="2011186at2759"/>
<sequence>MCLRKLNAASVPDAICKSVLKVSFRPDRAEDALSGARGDAVELLRWISSDSCFQMARAARKPREDGVRSMGVPSARRLWAFFIVFCRHKVNLPAVILKKMIASKNLQESLPYGPLLSLIFKRFSVDLSEEIPTGVKEKIGLSTLRRSHYILEDKAHNLWVKETIPQCTHVVFPDEALDLSPVPTSQQEEEAREEDRMEATVQDHQELQQVEEQQGTQQEEEQFQQQQVPVSSPGQDAPEETISQVLRDLRGKGVAQGQDDIPRSTPKVQEFEEVHHHFSLSQFETRPRS</sequence>
<proteinExistence type="predicted"/>
<feature type="region of interest" description="Disordered" evidence="1">
    <location>
        <begin position="178"/>
        <end position="289"/>
    </location>
</feature>
<accession>A0A843XME1</accession>
<feature type="compositionally biased region" description="Basic and acidic residues" evidence="1">
    <location>
        <begin position="193"/>
        <end position="206"/>
    </location>
</feature>